<dbReference type="EMBL" id="AWWK01000035">
    <property type="protein sequence ID" value="ETY74280.1"/>
    <property type="molecule type" value="Genomic_DNA"/>
</dbReference>
<dbReference type="InterPro" id="IPR023374">
    <property type="entry name" value="AttH-like_dom_sf"/>
</dbReference>
<dbReference type="PANTHER" id="PTHR38591">
    <property type="entry name" value="HYDROLASE"/>
    <property type="match status" value="1"/>
</dbReference>
<comment type="caution">
    <text evidence="3">The sequence shown here is derived from an EMBL/GenBank/DDBJ whole genome shotgun (WGS) entry which is preliminary data.</text>
</comment>
<organism evidence="3 4">
    <name type="scientific">Lactiplantibacillus fabifermentans T30PCM01</name>
    <dbReference type="NCBI Taxonomy" id="1400520"/>
    <lineage>
        <taxon>Bacteria</taxon>
        <taxon>Bacillati</taxon>
        <taxon>Bacillota</taxon>
        <taxon>Bacilli</taxon>
        <taxon>Lactobacillales</taxon>
        <taxon>Lactobacillaceae</taxon>
        <taxon>Lactiplantibacillus</taxon>
    </lineage>
</organism>
<evidence type="ECO:0000313" key="3">
    <source>
        <dbReference type="EMBL" id="ETY74280.1"/>
    </source>
</evidence>
<dbReference type="eggNOG" id="COG5621">
    <property type="taxonomic scope" value="Bacteria"/>
</dbReference>
<evidence type="ECO:0000259" key="2">
    <source>
        <dbReference type="Pfam" id="PF07143"/>
    </source>
</evidence>
<reference evidence="3 4" key="1">
    <citation type="journal article" date="2014" name="Genome Announc.">
        <title>Genome Sequence of Lactobacillus fabifermentans Strain T30PCM01, Isolated from Fermenting Grape Marc.</title>
        <authorList>
            <person name="Treu L."/>
            <person name="Vendramin V."/>
            <person name="Bovo B."/>
            <person name="Giacomini A."/>
            <person name="Corich V."/>
            <person name="Campanaro S."/>
        </authorList>
    </citation>
    <scope>NUCLEOTIDE SEQUENCE [LARGE SCALE GENOMIC DNA]</scope>
    <source>
        <strain evidence="3 4">T30PCM01</strain>
    </source>
</reference>
<dbReference type="HOGENOM" id="CLU_060480_0_0_9"/>
<dbReference type="AlphaFoldDB" id="W6TCF1"/>
<dbReference type="InterPro" id="IPR010791">
    <property type="entry name" value="AttH_dom"/>
</dbReference>
<dbReference type="OrthoDB" id="2295175at2"/>
<sequence length="342" mass="37811">MSINQNKLTTNVKTNPQHGVQPFTDAVENLGIDNNITGNSWFAVGNFDCDGHKLSYMFHVSVLRMSKVLPIRMINTVFSLTDSTTGWYQSKDQFFTAGKGTEIATEGLHIKFKDGLMSGDLDDLHIRANADFGAIDLHLTAIGFPLYNAGTGYFKIFSVANYQYSIPTLKTTGTIKIEEKTYQVTGNSWFDRQYANPDKKSSGNLKDGYPCHWAWMNLSFKENDDQLSLWGAMDNKTTEEYAWATILHADGSQEVVEVSPLSNAGTKPFDSTKTGNHYPTHWQIKIPAKNASLTIVAGPANQEIIAGDKNGNKYEGASSITGTYDQQSVTGDCFVELVGPWL</sequence>
<accession>W6TCF1</accession>
<feature type="domain" description="AttH" evidence="2">
    <location>
        <begin position="40"/>
        <end position="195"/>
    </location>
</feature>
<dbReference type="RefSeq" id="WP_033613960.1">
    <property type="nucleotide sequence ID" value="NZ_KK036488.1"/>
</dbReference>
<name>W6TCF1_9LACO</name>
<dbReference type="Pfam" id="PF17186">
    <property type="entry name" value="Lipocalin_9"/>
    <property type="match status" value="1"/>
</dbReference>
<gene>
    <name evidence="3" type="ORF">LFAB_08350</name>
</gene>
<proteinExistence type="predicted"/>
<evidence type="ECO:0000313" key="4">
    <source>
        <dbReference type="Proteomes" id="UP000019247"/>
    </source>
</evidence>
<feature type="region of interest" description="Disordered" evidence="1">
    <location>
        <begin position="1"/>
        <end position="20"/>
    </location>
</feature>
<dbReference type="PATRIC" id="fig|1400520.3.peg.1637"/>
<dbReference type="Gene3D" id="2.40.370.10">
    <property type="entry name" value="AttH-like domain"/>
    <property type="match status" value="2"/>
</dbReference>
<dbReference type="PANTHER" id="PTHR38591:SF1">
    <property type="entry name" value="BLL1000 PROTEIN"/>
    <property type="match status" value="1"/>
</dbReference>
<protein>
    <recommendedName>
        <fullName evidence="2">AttH domain-containing protein</fullName>
    </recommendedName>
</protein>
<dbReference type="Pfam" id="PF07143">
    <property type="entry name" value="CrtC"/>
    <property type="match status" value="1"/>
</dbReference>
<dbReference type="Proteomes" id="UP000019247">
    <property type="component" value="Unassembled WGS sequence"/>
</dbReference>
<evidence type="ECO:0000256" key="1">
    <source>
        <dbReference type="SAM" id="MobiDB-lite"/>
    </source>
</evidence>
<dbReference type="SUPFAM" id="SSF159245">
    <property type="entry name" value="AttH-like"/>
    <property type="match status" value="1"/>
</dbReference>
<dbReference type="STRING" id="1400520.LFAB_08350"/>
<feature type="compositionally biased region" description="Polar residues" evidence="1">
    <location>
        <begin position="1"/>
        <end position="18"/>
    </location>
</feature>